<protein>
    <submittedName>
        <fullName evidence="3">N-acetyl-alpha-D-glucosaminyl L-malate synthase BshA</fullName>
    </submittedName>
</protein>
<dbReference type="GO" id="GO:0071793">
    <property type="term" value="P:bacillithiol biosynthetic process"/>
    <property type="evidence" value="ECO:0007669"/>
    <property type="project" value="InterPro"/>
</dbReference>
<evidence type="ECO:0000313" key="3">
    <source>
        <dbReference type="EMBL" id="UJG42014.1"/>
    </source>
</evidence>
<dbReference type="Gene3D" id="3.40.50.2000">
    <property type="entry name" value="Glycogen Phosphorylase B"/>
    <property type="match status" value="2"/>
</dbReference>
<reference evidence="3" key="1">
    <citation type="journal article" date="2022" name="Nat. Microbiol.">
        <title>Unique mobile elements and scalable gene flow at the prokaryote-eukaryote boundary revealed by circularized Asgard archaea genomes.</title>
        <authorList>
            <person name="Wu F."/>
            <person name="Speth D.R."/>
            <person name="Philosof A."/>
            <person name="Cremiere A."/>
            <person name="Narayanan A."/>
            <person name="Barco R.A."/>
            <person name="Connon S.A."/>
            <person name="Amend J.P."/>
            <person name="Antoshechkin I.A."/>
            <person name="Orphan V.J."/>
        </authorList>
    </citation>
    <scope>NUCLEOTIDE SEQUENCE</scope>
    <source>
        <strain evidence="3">PM71</strain>
    </source>
</reference>
<organism evidence="3">
    <name type="scientific">Candidatus Heimdallarchaeum aukensis</name>
    <dbReference type="NCBI Taxonomy" id="2876573"/>
    <lineage>
        <taxon>Archaea</taxon>
        <taxon>Promethearchaeati</taxon>
        <taxon>Candidatus Heimdallarchaeota</taxon>
        <taxon>Candidatus Heimdallarchaeia (ex Rinke et al. 2021) (nom. nud.)</taxon>
        <taxon>Candidatus Heimdallarchaeales</taxon>
        <taxon>Candidatus Heimdallarchaeaceae</taxon>
        <taxon>Candidatus Heimdallarchaeum</taxon>
    </lineage>
</organism>
<dbReference type="PANTHER" id="PTHR45947:SF3">
    <property type="entry name" value="SULFOQUINOVOSYL TRANSFERASE SQD2"/>
    <property type="match status" value="1"/>
</dbReference>
<dbReference type="Proteomes" id="UP001201020">
    <property type="component" value="Chromosome"/>
</dbReference>
<dbReference type="AlphaFoldDB" id="A0A9Y1FMM3"/>
<dbReference type="InterPro" id="IPR028098">
    <property type="entry name" value="Glyco_trans_4-like_N"/>
</dbReference>
<dbReference type="SUPFAM" id="SSF53756">
    <property type="entry name" value="UDP-Glycosyltransferase/glycogen phosphorylase"/>
    <property type="match status" value="1"/>
</dbReference>
<dbReference type="NCBIfam" id="TIGR03999">
    <property type="entry name" value="thiol_BshA"/>
    <property type="match status" value="1"/>
</dbReference>
<accession>A0A9Y1FMM3</accession>
<dbReference type="Pfam" id="PF13439">
    <property type="entry name" value="Glyco_transf_4"/>
    <property type="match status" value="1"/>
</dbReference>
<dbReference type="Pfam" id="PF00534">
    <property type="entry name" value="Glycos_transf_1"/>
    <property type="match status" value="1"/>
</dbReference>
<dbReference type="InterPro" id="IPR050194">
    <property type="entry name" value="Glycosyltransferase_grp1"/>
</dbReference>
<name>A0A9Y1FMM3_9ARCH</name>
<feature type="domain" description="Glycosyl transferase family 1" evidence="1">
    <location>
        <begin position="195"/>
        <end position="349"/>
    </location>
</feature>
<dbReference type="InterPro" id="IPR001296">
    <property type="entry name" value="Glyco_trans_1"/>
</dbReference>
<evidence type="ECO:0000259" key="1">
    <source>
        <dbReference type="Pfam" id="PF00534"/>
    </source>
</evidence>
<feature type="domain" description="Glycosyltransferase subfamily 4-like N-terminal" evidence="2">
    <location>
        <begin position="11"/>
        <end position="179"/>
    </location>
</feature>
<dbReference type="EMBL" id="CP084166">
    <property type="protein sequence ID" value="UJG42014.1"/>
    <property type="molecule type" value="Genomic_DNA"/>
</dbReference>
<dbReference type="InterPro" id="IPR023881">
    <property type="entry name" value="Thiol_BshA"/>
</dbReference>
<evidence type="ECO:0000259" key="2">
    <source>
        <dbReference type="Pfam" id="PF13439"/>
    </source>
</evidence>
<sequence length="372" mass="41838">MKIGLCFFPKVGGSGIAATQLAIELAKKGHEVIVFTYDTPFLLRQSRHENIQLMLIDLVSYPLFKDIGYPYTILSASKFVEVIRKEKLDVLNVHYAIPAGVSAYLAKEITGIPVGITAHGSDIHILGVDPAYNSVMSHVFEKTNGVSTVSEYMKKEIHKHFLKDNDKIHVIYNPIDTERFKKQEVKQCDFKKLFNNYFIHVSNFRKVKNAPFIVKAFSEVLNHNDDVGLIMVGEGPERKDCEIIAKSLGIEDHVLFQGVRYNLAPLYSCSSALISASENESFGLTLAEAMACETPVIASRVGGIPEVVEDGETGLLFEYGNKDQLVKHMLTLLEDKELAKKMGVKGRKRVLENFRCDKIADQYIQWYETLID</sequence>
<proteinExistence type="predicted"/>
<gene>
    <name evidence="3" type="primary">bshA</name>
    <name evidence="3" type="ORF">K9W45_05990</name>
</gene>
<dbReference type="GO" id="GO:0016757">
    <property type="term" value="F:glycosyltransferase activity"/>
    <property type="evidence" value="ECO:0007669"/>
    <property type="project" value="InterPro"/>
</dbReference>
<dbReference type="PANTHER" id="PTHR45947">
    <property type="entry name" value="SULFOQUINOVOSYL TRANSFERASE SQD2"/>
    <property type="match status" value="1"/>
</dbReference>